<evidence type="ECO:0000256" key="4">
    <source>
        <dbReference type="ARBA" id="ARBA00023014"/>
    </source>
</evidence>
<dbReference type="WBParaSite" id="EVEC_0000233301-mRNA-1">
    <property type="protein sequence ID" value="EVEC_0000233301-mRNA-1"/>
    <property type="gene ID" value="EVEC_0000233301"/>
</dbReference>
<gene>
    <name evidence="7" type="ORF">EVEC_LOCUS2041</name>
</gene>
<feature type="domain" description="Iron-binding zinc finger CDGSH type" evidence="6">
    <location>
        <begin position="105"/>
        <end position="143"/>
    </location>
</feature>
<dbReference type="InterPro" id="IPR042216">
    <property type="entry name" value="MitoNEET_CISD"/>
</dbReference>
<keyword evidence="8" id="KW-1185">Reference proteome</keyword>
<reference evidence="7 8" key="2">
    <citation type="submission" date="2018-10" db="EMBL/GenBank/DDBJ databases">
        <authorList>
            <consortium name="Pathogen Informatics"/>
        </authorList>
    </citation>
    <scope>NUCLEOTIDE SEQUENCE [LARGE SCALE GENOMIC DNA]</scope>
</reference>
<keyword evidence="2" id="KW-0479">Metal-binding</keyword>
<dbReference type="GO" id="GO:0046872">
    <property type="term" value="F:metal ion binding"/>
    <property type="evidence" value="ECO:0007669"/>
    <property type="project" value="UniProtKB-KW"/>
</dbReference>
<keyword evidence="1" id="KW-0001">2Fe-2S</keyword>
<evidence type="ECO:0000313" key="7">
    <source>
        <dbReference type="EMBL" id="VDD86898.1"/>
    </source>
</evidence>
<dbReference type="PANTHER" id="PTHR46491:SF9">
    <property type="entry name" value="IRON-BINDING ZINC FINGER CDGSH TYPE DOMAIN-CONTAINING PROTEIN"/>
    <property type="match status" value="1"/>
</dbReference>
<protein>
    <submittedName>
        <fullName evidence="9">CDGSH iron-sulfur domain-containing protein 3, mitochondrial</fullName>
    </submittedName>
</protein>
<evidence type="ECO:0000256" key="5">
    <source>
        <dbReference type="ARBA" id="ARBA00034078"/>
    </source>
</evidence>
<dbReference type="InterPro" id="IPR018967">
    <property type="entry name" value="FeS-contain_CDGSH-typ"/>
</dbReference>
<sequence length="151" mass="17154">MRTGGWLSNKTGFGPYRLHRKGVFFVGTEPHVLKYHLLQDKKPSHNYGLQGTNHLLPGKGRVAGNLPTKVLMKKDKIYPWCACGYSGNQPLCDGNHNSFNTPDLKLKPVRYIPDQDKEVWLCNCKQTKNRPFCDGSHKDCEKIDSPIPLFD</sequence>
<dbReference type="SMART" id="SM00704">
    <property type="entry name" value="ZnF_CDGSH"/>
    <property type="match status" value="2"/>
</dbReference>
<accession>A0A0N4UXR0</accession>
<organism evidence="9">
    <name type="scientific">Enterobius vermicularis</name>
    <name type="common">Human pinworm</name>
    <dbReference type="NCBI Taxonomy" id="51028"/>
    <lineage>
        <taxon>Eukaryota</taxon>
        <taxon>Metazoa</taxon>
        <taxon>Ecdysozoa</taxon>
        <taxon>Nematoda</taxon>
        <taxon>Chromadorea</taxon>
        <taxon>Rhabditida</taxon>
        <taxon>Spirurina</taxon>
        <taxon>Oxyuridomorpha</taxon>
        <taxon>Oxyuroidea</taxon>
        <taxon>Oxyuridae</taxon>
        <taxon>Enterobius</taxon>
    </lineage>
</organism>
<dbReference type="GO" id="GO:0051537">
    <property type="term" value="F:2 iron, 2 sulfur cluster binding"/>
    <property type="evidence" value="ECO:0007669"/>
    <property type="project" value="UniProtKB-KW"/>
</dbReference>
<evidence type="ECO:0000313" key="9">
    <source>
        <dbReference type="WBParaSite" id="EVEC_0000233301-mRNA-1"/>
    </source>
</evidence>
<evidence type="ECO:0000256" key="1">
    <source>
        <dbReference type="ARBA" id="ARBA00022714"/>
    </source>
</evidence>
<evidence type="ECO:0000256" key="3">
    <source>
        <dbReference type="ARBA" id="ARBA00023004"/>
    </source>
</evidence>
<feature type="domain" description="Iron-binding zinc finger CDGSH type" evidence="6">
    <location>
        <begin position="65"/>
        <end position="102"/>
    </location>
</feature>
<proteinExistence type="predicted"/>
<dbReference type="Gene3D" id="3.40.5.90">
    <property type="entry name" value="CDGSH iron-sulfur domain, mitoNEET-type"/>
    <property type="match status" value="2"/>
</dbReference>
<dbReference type="InterPro" id="IPR052950">
    <property type="entry name" value="CISD"/>
</dbReference>
<dbReference type="Pfam" id="PF09360">
    <property type="entry name" value="zf-CDGSH"/>
    <property type="match status" value="2"/>
</dbReference>
<dbReference type="PANTHER" id="PTHR46491">
    <property type="entry name" value="CDGSH IRON SULFUR DOMAIN PROTEIN HOMOLOG"/>
    <property type="match status" value="1"/>
</dbReference>
<evidence type="ECO:0000259" key="6">
    <source>
        <dbReference type="SMART" id="SM00704"/>
    </source>
</evidence>
<dbReference type="GO" id="GO:0005739">
    <property type="term" value="C:mitochondrion"/>
    <property type="evidence" value="ECO:0007669"/>
    <property type="project" value="TreeGrafter"/>
</dbReference>
<dbReference type="Proteomes" id="UP000274131">
    <property type="component" value="Unassembled WGS sequence"/>
</dbReference>
<dbReference type="EMBL" id="UXUI01007308">
    <property type="protein sequence ID" value="VDD86898.1"/>
    <property type="molecule type" value="Genomic_DNA"/>
</dbReference>
<evidence type="ECO:0000256" key="2">
    <source>
        <dbReference type="ARBA" id="ARBA00022723"/>
    </source>
</evidence>
<dbReference type="STRING" id="51028.A0A0N4UXR0"/>
<evidence type="ECO:0000313" key="8">
    <source>
        <dbReference type="Proteomes" id="UP000274131"/>
    </source>
</evidence>
<keyword evidence="4" id="KW-0411">Iron-sulfur</keyword>
<reference evidence="9" key="1">
    <citation type="submission" date="2017-02" db="UniProtKB">
        <authorList>
            <consortium name="WormBaseParasite"/>
        </authorList>
    </citation>
    <scope>IDENTIFICATION</scope>
</reference>
<comment type="cofactor">
    <cofactor evidence="5">
        <name>[2Fe-2S] cluster</name>
        <dbReference type="ChEBI" id="CHEBI:190135"/>
    </cofactor>
</comment>
<dbReference type="OrthoDB" id="15717at2759"/>
<name>A0A0N4UXR0_ENTVE</name>
<dbReference type="AlphaFoldDB" id="A0A0N4UXR0"/>
<keyword evidence="3" id="KW-0408">Iron</keyword>